<dbReference type="Gene3D" id="3.30.70.100">
    <property type="match status" value="1"/>
</dbReference>
<protein>
    <recommendedName>
        <fullName evidence="2">Signal transduction protein TRAP</fullName>
    </recommendedName>
    <alternativeName>
        <fullName evidence="3">Target of RNAIII-activating protein</fullName>
    </alternativeName>
</protein>
<dbReference type="PANTHER" id="PTHR34474">
    <property type="entry name" value="SIGNAL TRANSDUCTION PROTEIN TRAP"/>
    <property type="match status" value="1"/>
</dbReference>
<dbReference type="EMBL" id="PPPX01000011">
    <property type="protein sequence ID" value="POA08719.1"/>
    <property type="molecule type" value="Genomic_DNA"/>
</dbReference>
<keyword evidence="6" id="KW-1185">Reference proteome</keyword>
<evidence type="ECO:0000256" key="3">
    <source>
        <dbReference type="ARBA" id="ARBA00032861"/>
    </source>
</evidence>
<evidence type="ECO:0000313" key="5">
    <source>
        <dbReference type="EMBL" id="POA08719.1"/>
    </source>
</evidence>
<dbReference type="RefSeq" id="WP_103371712.1">
    <property type="nucleotide sequence ID" value="NZ_CBCRVO010000003.1"/>
</dbReference>
<dbReference type="SUPFAM" id="SSF54909">
    <property type="entry name" value="Dimeric alpha+beta barrel"/>
    <property type="match status" value="1"/>
</dbReference>
<evidence type="ECO:0000256" key="2">
    <source>
        <dbReference type="ARBA" id="ARBA00018486"/>
    </source>
</evidence>
<dbReference type="InterPro" id="IPR050404">
    <property type="entry name" value="Heme-degrading_MO"/>
</dbReference>
<keyword evidence="5" id="KW-0560">Oxidoreductase</keyword>
<sequence>MYVVTNRIDLKTGYAEKLAPMFTKNSGIKEMKGFVRTEVWQIDNEESYDQLYVNTWWDTEEDFNAWRNSDAFKNAHKGSKKSEESPVLNNEIVKAHVLTQLD</sequence>
<proteinExistence type="inferred from homology"/>
<keyword evidence="5" id="KW-0503">Monooxygenase</keyword>
<reference evidence="5 6" key="1">
    <citation type="submission" date="2017-08" db="EMBL/GenBank/DDBJ databases">
        <title>Draft genome sequences of 64 type strains of genus Staph aureus.</title>
        <authorList>
            <person name="Cole K."/>
            <person name="Golubchik T."/>
            <person name="Russell J."/>
            <person name="Foster D."/>
            <person name="Llewelyn M."/>
            <person name="Wilson D."/>
            <person name="Crook D."/>
            <person name="Paul J."/>
        </authorList>
    </citation>
    <scope>NUCLEOTIDE SEQUENCE [LARGE SCALE GENOMIC DNA]</scope>
    <source>
        <strain evidence="5 6">DSM 29875</strain>
    </source>
</reference>
<dbReference type="GO" id="GO:0004497">
    <property type="term" value="F:monooxygenase activity"/>
    <property type="evidence" value="ECO:0007669"/>
    <property type="project" value="UniProtKB-KW"/>
</dbReference>
<accession>A0A2K4FBJ6</accession>
<feature type="domain" description="ABM" evidence="4">
    <location>
        <begin position="2"/>
        <end position="92"/>
    </location>
</feature>
<dbReference type="PROSITE" id="PS51725">
    <property type="entry name" value="ABM"/>
    <property type="match status" value="1"/>
</dbReference>
<dbReference type="InterPro" id="IPR007138">
    <property type="entry name" value="ABM_dom"/>
</dbReference>
<dbReference type="Proteomes" id="UP000242712">
    <property type="component" value="Unassembled WGS sequence"/>
</dbReference>
<dbReference type="NCBIfam" id="NF009840">
    <property type="entry name" value="PRK13315.1"/>
    <property type="match status" value="1"/>
</dbReference>
<gene>
    <name evidence="5" type="ORF">CD039_06950</name>
</gene>
<name>A0A2K4FBJ6_9STAP</name>
<dbReference type="GeneID" id="98298084"/>
<organism evidence="5 6">
    <name type="scientific">Staphylococcus argensis</name>
    <dbReference type="NCBI Taxonomy" id="1607738"/>
    <lineage>
        <taxon>Bacteria</taxon>
        <taxon>Bacillati</taxon>
        <taxon>Bacillota</taxon>
        <taxon>Bacilli</taxon>
        <taxon>Bacillales</taxon>
        <taxon>Staphylococcaceae</taxon>
        <taxon>Staphylococcus</taxon>
    </lineage>
</organism>
<comment type="similarity">
    <text evidence="1">Belongs to the TRAP family.</text>
</comment>
<evidence type="ECO:0000313" key="6">
    <source>
        <dbReference type="Proteomes" id="UP000242712"/>
    </source>
</evidence>
<comment type="caution">
    <text evidence="5">The sequence shown here is derived from an EMBL/GenBank/DDBJ whole genome shotgun (WGS) entry which is preliminary data.</text>
</comment>
<evidence type="ECO:0000256" key="1">
    <source>
        <dbReference type="ARBA" id="ARBA00009267"/>
    </source>
</evidence>
<dbReference type="OrthoDB" id="384737at2"/>
<dbReference type="Pfam" id="PF03992">
    <property type="entry name" value="ABM"/>
    <property type="match status" value="1"/>
</dbReference>
<dbReference type="PANTHER" id="PTHR34474:SF4">
    <property type="entry name" value="HEME OXYGENASE (STAPHYLOBILIN-PRODUCING) 1"/>
    <property type="match status" value="1"/>
</dbReference>
<dbReference type="InterPro" id="IPR011008">
    <property type="entry name" value="Dimeric_a/b-barrel"/>
</dbReference>
<dbReference type="AlphaFoldDB" id="A0A2K4FBJ6"/>
<evidence type="ECO:0000259" key="4">
    <source>
        <dbReference type="PROSITE" id="PS51725"/>
    </source>
</evidence>